<dbReference type="SFLD" id="SFLDS00001">
    <property type="entry name" value="Enolase"/>
    <property type="match status" value="1"/>
</dbReference>
<dbReference type="FunFam" id="3.20.20.120:FF:000030">
    <property type="entry name" value="L-Lys-D/L-Arg epimerase"/>
    <property type="match status" value="1"/>
</dbReference>
<keyword evidence="2 6" id="KW-0479">Metal-binding</keyword>
<dbReference type="GO" id="GO:0046872">
    <property type="term" value="F:metal ion binding"/>
    <property type="evidence" value="ECO:0007669"/>
    <property type="project" value="UniProtKB-KW"/>
</dbReference>
<dbReference type="Gene3D" id="3.30.390.10">
    <property type="entry name" value="Enolase-like, N-terminal domain"/>
    <property type="match status" value="1"/>
</dbReference>
<dbReference type="SMART" id="SM00922">
    <property type="entry name" value="MR_MLE"/>
    <property type="match status" value="1"/>
</dbReference>
<evidence type="ECO:0000256" key="4">
    <source>
        <dbReference type="ARBA" id="ARBA00023235"/>
    </source>
</evidence>
<dbReference type="EC" id="5.1.1.-" evidence="7"/>
<name>A0AA35USR0_METCP</name>
<dbReference type="Gene3D" id="3.20.20.120">
    <property type="entry name" value="Enolase-like C-terminal domain"/>
    <property type="match status" value="1"/>
</dbReference>
<protein>
    <recommendedName>
        <fullName evidence="7">Dipeptide epimerase</fullName>
        <ecNumber evidence="7">5.1.1.-</ecNumber>
    </recommendedName>
</protein>
<dbReference type="InterPro" id="IPR013341">
    <property type="entry name" value="Mandelate_racemase_N_dom"/>
</dbReference>
<dbReference type="PANTHER" id="PTHR48073:SF2">
    <property type="entry name" value="O-SUCCINYLBENZOATE SYNTHASE"/>
    <property type="match status" value="1"/>
</dbReference>
<feature type="active site" description="Proton acceptor; specific for (R)-substrate epimerization" evidence="5">
    <location>
        <position position="162"/>
    </location>
</feature>
<evidence type="ECO:0000256" key="3">
    <source>
        <dbReference type="ARBA" id="ARBA00022842"/>
    </source>
</evidence>
<feature type="domain" description="Mandelate racemase/muconate lactonizing enzyme C-terminal" evidence="8">
    <location>
        <begin position="141"/>
        <end position="237"/>
    </location>
</feature>
<feature type="binding site" evidence="6">
    <location>
        <position position="216"/>
    </location>
    <ligand>
        <name>Mg(2+)</name>
        <dbReference type="ChEBI" id="CHEBI:18420"/>
    </ligand>
</feature>
<proteinExistence type="inferred from homology"/>
<dbReference type="AlphaFoldDB" id="A0AA35USR0"/>
<dbReference type="InterPro" id="IPR029017">
    <property type="entry name" value="Enolase-like_N"/>
</dbReference>
<feature type="binding site" evidence="6">
    <location>
        <position position="241"/>
    </location>
    <ligand>
        <name>Mg(2+)</name>
        <dbReference type="ChEBI" id="CHEBI:18420"/>
    </ligand>
</feature>
<gene>
    <name evidence="9" type="ORF">MCNOR_2796</name>
</gene>
<dbReference type="Proteomes" id="UP001158598">
    <property type="component" value="Chromosome"/>
</dbReference>
<reference evidence="9" key="1">
    <citation type="submission" date="2023-03" db="EMBL/GenBank/DDBJ databases">
        <authorList>
            <person name="Pearce D."/>
        </authorList>
    </citation>
    <scope>NUCLEOTIDE SEQUENCE</scope>
    <source>
        <strain evidence="9">Mc</strain>
    </source>
</reference>
<dbReference type="InterPro" id="IPR034603">
    <property type="entry name" value="Dipeptide_epimerase"/>
</dbReference>
<accession>A0AA35USR0</accession>
<feature type="binding site" evidence="6">
    <location>
        <position position="190"/>
    </location>
    <ligand>
        <name>Mg(2+)</name>
        <dbReference type="ChEBI" id="CHEBI:18420"/>
    </ligand>
</feature>
<evidence type="ECO:0000256" key="2">
    <source>
        <dbReference type="ARBA" id="ARBA00022723"/>
    </source>
</evidence>
<feature type="active site" description="Proton acceptor; specific for (S)-substrate epimerization" evidence="5">
    <location>
        <position position="266"/>
    </location>
</feature>
<evidence type="ECO:0000256" key="5">
    <source>
        <dbReference type="PIRSR" id="PIRSR634603-1"/>
    </source>
</evidence>
<evidence type="ECO:0000313" key="9">
    <source>
        <dbReference type="EMBL" id="CAI8867015.1"/>
    </source>
</evidence>
<dbReference type="GO" id="GO:0006518">
    <property type="term" value="P:peptide metabolic process"/>
    <property type="evidence" value="ECO:0007669"/>
    <property type="project" value="UniProtKB-ARBA"/>
</dbReference>
<evidence type="ECO:0000259" key="8">
    <source>
        <dbReference type="SMART" id="SM00922"/>
    </source>
</evidence>
<dbReference type="InterPro" id="IPR036849">
    <property type="entry name" value="Enolase-like_C_sf"/>
</dbReference>
<organism evidence="9 10">
    <name type="scientific">Methylococcus capsulatus</name>
    <dbReference type="NCBI Taxonomy" id="414"/>
    <lineage>
        <taxon>Bacteria</taxon>
        <taxon>Pseudomonadati</taxon>
        <taxon>Pseudomonadota</taxon>
        <taxon>Gammaproteobacteria</taxon>
        <taxon>Methylococcales</taxon>
        <taxon>Methylococcaceae</taxon>
        <taxon>Methylococcus</taxon>
    </lineage>
</organism>
<evidence type="ECO:0000256" key="1">
    <source>
        <dbReference type="ARBA" id="ARBA00008031"/>
    </source>
</evidence>
<comment type="similarity">
    <text evidence="1 7">Belongs to the mandelate racemase/muconate lactonizing enzyme family.</text>
</comment>
<dbReference type="EMBL" id="OX458332">
    <property type="protein sequence ID" value="CAI8867015.1"/>
    <property type="molecule type" value="Genomic_DNA"/>
</dbReference>
<dbReference type="Pfam" id="PF13378">
    <property type="entry name" value="MR_MLE_C"/>
    <property type="match status" value="1"/>
</dbReference>
<keyword evidence="4 7" id="KW-0413">Isomerase</keyword>
<dbReference type="FunFam" id="3.30.390.10:FF:000009">
    <property type="entry name" value="Hydrophobic dipeptide epimerase"/>
    <property type="match status" value="1"/>
</dbReference>
<dbReference type="GO" id="GO:0016855">
    <property type="term" value="F:racemase and epimerase activity, acting on amino acids and derivatives"/>
    <property type="evidence" value="ECO:0007669"/>
    <property type="project" value="UniProtKB-UniRule"/>
</dbReference>
<dbReference type="SFLD" id="SFLDG00180">
    <property type="entry name" value="muconate_cycloisomerase"/>
    <property type="match status" value="1"/>
</dbReference>
<keyword evidence="3 6" id="KW-0460">Magnesium</keyword>
<dbReference type="RefSeq" id="WP_017365486.1">
    <property type="nucleotide sequence ID" value="NZ_OX458332.1"/>
</dbReference>
<evidence type="ECO:0000313" key="10">
    <source>
        <dbReference type="Proteomes" id="UP001158598"/>
    </source>
</evidence>
<evidence type="ECO:0000256" key="7">
    <source>
        <dbReference type="RuleBase" id="RU366006"/>
    </source>
</evidence>
<dbReference type="InterPro" id="IPR013342">
    <property type="entry name" value="Mandelate_racemase_C"/>
</dbReference>
<dbReference type="SUPFAM" id="SSF51604">
    <property type="entry name" value="Enolase C-terminal domain-like"/>
    <property type="match status" value="1"/>
</dbReference>
<sequence>MKIADIQVRTEHFPLTRPYRIAFRSIEEVDNLIVEIRTADGLLGLGAASPERHVTGETLEACHAALDHDRLGWLMGRDIRTLPRLCRELAERLPAAPAARAALDMALHDLVAQCLGLPLVEILGRAHDSLPTSVTIGIKPVEETLAEAREHLALGFRVLKVKLCGDEEQDFERLRRLHETLAGRAVVRVDPNQSYDRDGLLRLDRLGQELGIEFIEQPFPAGRTDWLRALPKAIRRRIAADESLLGPADAFALAAPPAACGIFNIKLMKCGGLAPARRIATIAETAGIDLMWGCMDESRISIAAALHAALACPATRYLDLDGSFDLARDVAEGGFILEDGRLRVTERPGLGLVCPD</sequence>
<dbReference type="InterPro" id="IPR029065">
    <property type="entry name" value="Enolase_C-like"/>
</dbReference>
<dbReference type="PANTHER" id="PTHR48073">
    <property type="entry name" value="O-SUCCINYLBENZOATE SYNTHASE-RELATED"/>
    <property type="match status" value="1"/>
</dbReference>
<dbReference type="CDD" id="cd03319">
    <property type="entry name" value="L-Ala-DL-Glu_epimerase"/>
    <property type="match status" value="1"/>
</dbReference>
<evidence type="ECO:0000256" key="6">
    <source>
        <dbReference type="PIRSR" id="PIRSR634603-3"/>
    </source>
</evidence>
<comment type="cofactor">
    <cofactor evidence="6 7">
        <name>Mg(2+)</name>
        <dbReference type="ChEBI" id="CHEBI:18420"/>
    </cofactor>
    <text evidence="6 7">Binds 1 Mg(2+) ion per subunit.</text>
</comment>
<dbReference type="SUPFAM" id="SSF54826">
    <property type="entry name" value="Enolase N-terminal domain-like"/>
    <property type="match status" value="1"/>
</dbReference>
<dbReference type="Pfam" id="PF02746">
    <property type="entry name" value="MR_MLE_N"/>
    <property type="match status" value="1"/>
</dbReference>